<reference evidence="2" key="2">
    <citation type="submission" date="2015-06" db="EMBL/GenBank/DDBJ databases">
        <title>Genome Sequence of Bacillus endophyticus and Analysis of its Companion Mechanism in the Ketogulonigenium vulgare-Bacillus strain Consortium.</title>
        <authorList>
            <person name="Jia N."/>
            <person name="Du J."/>
            <person name="Ding M.-Z."/>
            <person name="Gao F."/>
            <person name="Yuan Y.-J."/>
        </authorList>
    </citation>
    <scope>NUCLEOTIDE SEQUENCE [LARGE SCALE GENOMIC DNA]</scope>
    <source>
        <strain evidence="2">Hbe603</strain>
    </source>
</reference>
<protein>
    <submittedName>
        <fullName evidence="1">Uncharacterized protein</fullName>
    </submittedName>
</protein>
<dbReference type="EMBL" id="CP011974">
    <property type="protein sequence ID" value="AKO92240.1"/>
    <property type="molecule type" value="Genomic_DNA"/>
</dbReference>
<gene>
    <name evidence="1" type="ORF">BEH_09125</name>
</gene>
<proteinExistence type="predicted"/>
<dbReference type="KEGG" id="beo:BEH_09125"/>
<reference evidence="1 2" key="1">
    <citation type="journal article" date="2015" name="PLoS ONE">
        <title>Genome Sequence of Bacillus endophyticus and Analysis of Its Companion Mechanism in the Ketogulonigenium vulgare-Bacillus Strain Consortium.</title>
        <authorList>
            <person name="Jia N."/>
            <person name="Du J."/>
            <person name="Ding M.Z."/>
            <person name="Gao F."/>
            <person name="Yuan Y.J."/>
        </authorList>
    </citation>
    <scope>NUCLEOTIDE SEQUENCE [LARGE SCALE GENOMIC DNA]</scope>
    <source>
        <strain evidence="1 2">Hbe603</strain>
    </source>
</reference>
<dbReference type="RefSeq" id="WP_046217076.1">
    <property type="nucleotide sequence ID" value="NZ_CP011974.1"/>
</dbReference>
<sequence length="146" mass="16532">MFFLTWGFLVWLGATALLRFLRHFFFSLENPVLLVTAYILVIPLLLILTLPIYRYKHLDPSNRLKAAILIAIPGMLFDAVSLIYFSSIFINLDSKMDGIFGSWLLLAYSVILLSGFTVGKKQPNKEKANVEAGGTRNSSNSFYLYN</sequence>
<dbReference type="OrthoDB" id="8479580at2"/>
<dbReference type="Proteomes" id="UP000036202">
    <property type="component" value="Chromosome"/>
</dbReference>
<dbReference type="PATRIC" id="fig|135735.6.peg.1889"/>
<dbReference type="GeneID" id="93700970"/>
<dbReference type="InterPro" id="IPR020509">
    <property type="entry name" value="Uncharacterised_YnzE"/>
</dbReference>
<evidence type="ECO:0000313" key="2">
    <source>
        <dbReference type="Proteomes" id="UP000036202"/>
    </source>
</evidence>
<evidence type="ECO:0000313" key="1">
    <source>
        <dbReference type="EMBL" id="AKO92240.1"/>
    </source>
</evidence>
<dbReference type="AlphaFoldDB" id="A0A1X7E136"/>
<accession>A0A0H4KF57</accession>
<name>A0A1X7E136_9BACI</name>
<organism evidence="1 2">
    <name type="scientific">Priestia filamentosa</name>
    <dbReference type="NCBI Taxonomy" id="1402861"/>
    <lineage>
        <taxon>Bacteria</taxon>
        <taxon>Bacillati</taxon>
        <taxon>Bacillota</taxon>
        <taxon>Bacilli</taxon>
        <taxon>Bacillales</taxon>
        <taxon>Bacillaceae</taxon>
        <taxon>Priestia</taxon>
    </lineage>
</organism>
<keyword evidence="2" id="KW-1185">Reference proteome</keyword>
<dbReference type="Pfam" id="PF17329">
    <property type="entry name" value="DUF5367"/>
    <property type="match status" value="1"/>
</dbReference>
<accession>A0A1X7E136</accession>